<dbReference type="Proteomes" id="UP000225548">
    <property type="component" value="Unassembled WGS sequence"/>
</dbReference>
<organism evidence="2 3">
    <name type="scientific">Sanguibacter antarcticus</name>
    <dbReference type="NCBI Taxonomy" id="372484"/>
    <lineage>
        <taxon>Bacteria</taxon>
        <taxon>Bacillati</taxon>
        <taxon>Actinomycetota</taxon>
        <taxon>Actinomycetes</taxon>
        <taxon>Micrococcales</taxon>
        <taxon>Sanguibacteraceae</taxon>
        <taxon>Sanguibacter</taxon>
    </lineage>
</organism>
<keyword evidence="3" id="KW-1185">Reference proteome</keyword>
<dbReference type="InterPro" id="IPR035986">
    <property type="entry name" value="PKD_dom_sf"/>
</dbReference>
<dbReference type="InterPro" id="IPR000601">
    <property type="entry name" value="PKD_dom"/>
</dbReference>
<dbReference type="EMBL" id="PDJG01000001">
    <property type="protein sequence ID" value="PFG34054.1"/>
    <property type="molecule type" value="Genomic_DNA"/>
</dbReference>
<reference evidence="2 3" key="1">
    <citation type="submission" date="2017-10" db="EMBL/GenBank/DDBJ databases">
        <title>Sequencing the genomes of 1000 actinobacteria strains.</title>
        <authorList>
            <person name="Klenk H.-P."/>
        </authorList>
    </citation>
    <scope>NUCLEOTIDE SEQUENCE [LARGE SCALE GENOMIC DNA]</scope>
    <source>
        <strain evidence="2 3">DSM 18966</strain>
    </source>
</reference>
<accession>A0A2A9E5B9</accession>
<dbReference type="SUPFAM" id="SSF49299">
    <property type="entry name" value="PKD domain"/>
    <property type="match status" value="1"/>
</dbReference>
<gene>
    <name evidence="2" type="ORF">ATL42_1954</name>
</gene>
<protein>
    <recommendedName>
        <fullName evidence="1">PKD domain-containing protein</fullName>
    </recommendedName>
</protein>
<comment type="caution">
    <text evidence="2">The sequence shown here is derived from an EMBL/GenBank/DDBJ whole genome shotgun (WGS) entry which is preliminary data.</text>
</comment>
<evidence type="ECO:0000313" key="3">
    <source>
        <dbReference type="Proteomes" id="UP000225548"/>
    </source>
</evidence>
<name>A0A2A9E5B9_9MICO</name>
<evidence type="ECO:0000313" key="2">
    <source>
        <dbReference type="EMBL" id="PFG34054.1"/>
    </source>
</evidence>
<feature type="domain" description="PKD" evidence="1">
    <location>
        <begin position="210"/>
        <end position="253"/>
    </location>
</feature>
<evidence type="ECO:0000259" key="1">
    <source>
        <dbReference type="PROSITE" id="PS50093"/>
    </source>
</evidence>
<dbReference type="PROSITE" id="PS50093">
    <property type="entry name" value="PKD"/>
    <property type="match status" value="1"/>
</dbReference>
<dbReference type="AlphaFoldDB" id="A0A2A9E5B9"/>
<proteinExistence type="predicted"/>
<sequence>MILVMGGGRLVGLTLAGLSLLGFVQEPLGLSFLSTVDARLVAADDSSSSSHKIQAFAGDAQFGVLANGQRSAEISIKTGPPTVLVTESVLCESNGALGAAGCVVGGVVAASDQCVVPTDATIAATDVQVLLPDGTWSAPEINSLMYCNDPSAFTFTAADFQALALLPSAIVVGPPGGWLPVNMVNVVYTDAASQVVDTVVLGQAVRVRATPVAFSWEWDDGSSPLETTDPGAPHPDYTVSHTYGTSGEYAVSMVTQWSGEYSLDGGATYTAIDGTATTTSTAPPLTVTELRSRLVEDIVG</sequence>